<comment type="caution">
    <text evidence="18">The sequence shown here is derived from an EMBL/GenBank/DDBJ whole genome shotgun (WGS) entry which is preliminary data.</text>
</comment>
<comment type="similarity">
    <text evidence="5 14 16">Belongs to the RNase HII family.</text>
</comment>
<gene>
    <name evidence="14" type="primary">rnhB</name>
    <name evidence="18" type="ORF">K8352_17900</name>
</gene>
<organism evidence="18 19">
    <name type="scientific">Cerina litoralis</name>
    <dbReference type="NCBI Taxonomy" id="2874477"/>
    <lineage>
        <taxon>Bacteria</taxon>
        <taxon>Pseudomonadati</taxon>
        <taxon>Bacteroidota</taxon>
        <taxon>Flavobacteriia</taxon>
        <taxon>Flavobacteriales</taxon>
        <taxon>Flavobacteriaceae</taxon>
        <taxon>Cerina</taxon>
    </lineage>
</organism>
<evidence type="ECO:0000256" key="10">
    <source>
        <dbReference type="ARBA" id="ARBA00022723"/>
    </source>
</evidence>
<dbReference type="InterPro" id="IPR012337">
    <property type="entry name" value="RNaseH-like_sf"/>
</dbReference>
<dbReference type="PANTHER" id="PTHR10954:SF18">
    <property type="entry name" value="RIBONUCLEASE HII"/>
    <property type="match status" value="1"/>
</dbReference>
<evidence type="ECO:0000256" key="13">
    <source>
        <dbReference type="ARBA" id="ARBA00023211"/>
    </source>
</evidence>
<comment type="subcellular location">
    <subcellularLocation>
        <location evidence="4 14">Cytoplasm</location>
    </subcellularLocation>
</comment>
<feature type="domain" description="RNase H type-2" evidence="17">
    <location>
        <begin position="9"/>
        <end position="199"/>
    </location>
</feature>
<evidence type="ECO:0000256" key="6">
    <source>
        <dbReference type="ARBA" id="ARBA00012180"/>
    </source>
</evidence>
<dbReference type="EC" id="3.1.26.4" evidence="6 14"/>
<dbReference type="GO" id="GO:0004523">
    <property type="term" value="F:RNA-DNA hybrid ribonuclease activity"/>
    <property type="evidence" value="ECO:0007669"/>
    <property type="project" value="UniProtKB-UniRule"/>
</dbReference>
<evidence type="ECO:0000313" key="18">
    <source>
        <dbReference type="EMBL" id="MCG2462640.1"/>
    </source>
</evidence>
<feature type="binding site" evidence="14 15">
    <location>
        <position position="15"/>
    </location>
    <ligand>
        <name>a divalent metal cation</name>
        <dbReference type="ChEBI" id="CHEBI:60240"/>
    </ligand>
</feature>
<dbReference type="GO" id="GO:0030145">
    <property type="term" value="F:manganese ion binding"/>
    <property type="evidence" value="ECO:0007669"/>
    <property type="project" value="UniProtKB-UniRule"/>
</dbReference>
<dbReference type="GO" id="GO:0006298">
    <property type="term" value="P:mismatch repair"/>
    <property type="evidence" value="ECO:0007669"/>
    <property type="project" value="TreeGrafter"/>
</dbReference>
<dbReference type="HAMAP" id="MF_00052_B">
    <property type="entry name" value="RNase_HII_B"/>
    <property type="match status" value="1"/>
</dbReference>
<feature type="binding site" evidence="14 15">
    <location>
        <position position="107"/>
    </location>
    <ligand>
        <name>a divalent metal cation</name>
        <dbReference type="ChEBI" id="CHEBI:60240"/>
    </ligand>
</feature>
<dbReference type="PROSITE" id="PS51975">
    <property type="entry name" value="RNASE_H_2"/>
    <property type="match status" value="1"/>
</dbReference>
<dbReference type="SUPFAM" id="SSF53098">
    <property type="entry name" value="Ribonuclease H-like"/>
    <property type="match status" value="1"/>
</dbReference>
<dbReference type="Gene3D" id="3.30.420.10">
    <property type="entry name" value="Ribonuclease H-like superfamily/Ribonuclease H"/>
    <property type="match status" value="1"/>
</dbReference>
<keyword evidence="10 14" id="KW-0479">Metal-binding</keyword>
<dbReference type="GO" id="GO:0043137">
    <property type="term" value="P:DNA replication, removal of RNA primer"/>
    <property type="evidence" value="ECO:0007669"/>
    <property type="project" value="TreeGrafter"/>
</dbReference>
<dbReference type="PANTHER" id="PTHR10954">
    <property type="entry name" value="RIBONUCLEASE H2 SUBUNIT A"/>
    <property type="match status" value="1"/>
</dbReference>
<evidence type="ECO:0000256" key="1">
    <source>
        <dbReference type="ARBA" id="ARBA00000077"/>
    </source>
</evidence>
<name>A0AAE3EY40_9FLAO</name>
<comment type="function">
    <text evidence="3 14 16">Endonuclease that specifically degrades the RNA of RNA-DNA hybrids.</text>
</comment>
<dbReference type="Pfam" id="PF01351">
    <property type="entry name" value="RNase_HII"/>
    <property type="match status" value="1"/>
</dbReference>
<evidence type="ECO:0000256" key="3">
    <source>
        <dbReference type="ARBA" id="ARBA00004065"/>
    </source>
</evidence>
<evidence type="ECO:0000256" key="11">
    <source>
        <dbReference type="ARBA" id="ARBA00022759"/>
    </source>
</evidence>
<reference evidence="18" key="1">
    <citation type="submission" date="2023-02" db="EMBL/GenBank/DDBJ databases">
        <title>Genome of Flavobacteriaceae gen. nov. sp. strain F89.</title>
        <authorList>
            <person name="Wang Y."/>
        </authorList>
    </citation>
    <scope>NUCLEOTIDE SEQUENCE</scope>
    <source>
        <strain evidence="18">F89</strain>
    </source>
</reference>
<dbReference type="InterPro" id="IPR036397">
    <property type="entry name" value="RNaseH_sf"/>
</dbReference>
<evidence type="ECO:0000256" key="15">
    <source>
        <dbReference type="PROSITE-ProRule" id="PRU01319"/>
    </source>
</evidence>
<evidence type="ECO:0000256" key="4">
    <source>
        <dbReference type="ARBA" id="ARBA00004496"/>
    </source>
</evidence>
<dbReference type="EMBL" id="JAIRBC010000039">
    <property type="protein sequence ID" value="MCG2462640.1"/>
    <property type="molecule type" value="Genomic_DNA"/>
</dbReference>
<evidence type="ECO:0000256" key="7">
    <source>
        <dbReference type="ARBA" id="ARBA00019179"/>
    </source>
</evidence>
<evidence type="ECO:0000256" key="14">
    <source>
        <dbReference type="HAMAP-Rule" id="MF_00052"/>
    </source>
</evidence>
<dbReference type="GO" id="GO:0005737">
    <property type="term" value="C:cytoplasm"/>
    <property type="evidence" value="ECO:0007669"/>
    <property type="project" value="UniProtKB-SubCell"/>
</dbReference>
<comment type="cofactor">
    <cofactor evidence="2">
        <name>Mg(2+)</name>
        <dbReference type="ChEBI" id="CHEBI:18420"/>
    </cofactor>
</comment>
<evidence type="ECO:0000259" key="17">
    <source>
        <dbReference type="PROSITE" id="PS51975"/>
    </source>
</evidence>
<keyword evidence="13 14" id="KW-0464">Manganese</keyword>
<dbReference type="GO" id="GO:0032299">
    <property type="term" value="C:ribonuclease H2 complex"/>
    <property type="evidence" value="ECO:0007669"/>
    <property type="project" value="TreeGrafter"/>
</dbReference>
<evidence type="ECO:0000256" key="8">
    <source>
        <dbReference type="ARBA" id="ARBA00022490"/>
    </source>
</evidence>
<evidence type="ECO:0000256" key="2">
    <source>
        <dbReference type="ARBA" id="ARBA00001946"/>
    </source>
</evidence>
<sequence length="199" mass="22740">MLADHYHSPNEIGTDEAGRGCLAGPVTAAALILPEGFHHEILNDSKKLSESKRKLLRPYIEKHALGFAVAHIYPKKIDEINILNASILAMHQAIDRVGLDTEFIIVDGNKFKPYKKIPHACIIKGDGKYKSIAAASVLAKTYRDAYMEELHLEYPMYHWDRNKGYPTKDHREAIRTYGLTRYHRLSFRQLPEQLKLGLY</sequence>
<dbReference type="InterPro" id="IPR022898">
    <property type="entry name" value="RNase_HII"/>
</dbReference>
<proteinExistence type="inferred from homology"/>
<comment type="cofactor">
    <cofactor evidence="14 15">
        <name>Mn(2+)</name>
        <dbReference type="ChEBI" id="CHEBI:29035"/>
    </cofactor>
    <cofactor evidence="14 15">
        <name>Mg(2+)</name>
        <dbReference type="ChEBI" id="CHEBI:18420"/>
    </cofactor>
    <text evidence="14 15">Manganese or magnesium. Binds 1 divalent metal ion per monomer in the absence of substrate. May bind a second metal ion after substrate binding.</text>
</comment>
<keyword evidence="11 14" id="KW-0255">Endonuclease</keyword>
<keyword evidence="12 14" id="KW-0378">Hydrolase</keyword>
<keyword evidence="8 14" id="KW-0963">Cytoplasm</keyword>
<dbReference type="NCBIfam" id="NF000595">
    <property type="entry name" value="PRK00015.1-3"/>
    <property type="match status" value="1"/>
</dbReference>
<protein>
    <recommendedName>
        <fullName evidence="7 14">Ribonuclease HII</fullName>
        <shortName evidence="14">RNase HII</shortName>
        <ecNumber evidence="6 14">3.1.26.4</ecNumber>
    </recommendedName>
</protein>
<feature type="binding site" evidence="14 15">
    <location>
        <position position="16"/>
    </location>
    <ligand>
        <name>a divalent metal cation</name>
        <dbReference type="ChEBI" id="CHEBI:60240"/>
    </ligand>
</feature>
<dbReference type="InterPro" id="IPR001352">
    <property type="entry name" value="RNase_HII/HIII"/>
</dbReference>
<evidence type="ECO:0000256" key="16">
    <source>
        <dbReference type="RuleBase" id="RU003515"/>
    </source>
</evidence>
<accession>A0AAE3EY40</accession>
<dbReference type="CDD" id="cd07182">
    <property type="entry name" value="RNase_HII_bacteria_HII_like"/>
    <property type="match status" value="1"/>
</dbReference>
<keyword evidence="9 14" id="KW-0540">Nuclease</keyword>
<dbReference type="InterPro" id="IPR024567">
    <property type="entry name" value="RNase_HII/HIII_dom"/>
</dbReference>
<evidence type="ECO:0000256" key="5">
    <source>
        <dbReference type="ARBA" id="ARBA00007383"/>
    </source>
</evidence>
<dbReference type="AlphaFoldDB" id="A0AAE3EY40"/>
<comment type="catalytic activity">
    <reaction evidence="1 14 15 16">
        <text>Endonucleolytic cleavage to 5'-phosphomonoester.</text>
        <dbReference type="EC" id="3.1.26.4"/>
    </reaction>
</comment>
<dbReference type="Proteomes" id="UP001200642">
    <property type="component" value="Unassembled WGS sequence"/>
</dbReference>
<dbReference type="GO" id="GO:0003723">
    <property type="term" value="F:RNA binding"/>
    <property type="evidence" value="ECO:0007669"/>
    <property type="project" value="UniProtKB-UniRule"/>
</dbReference>
<evidence type="ECO:0000256" key="12">
    <source>
        <dbReference type="ARBA" id="ARBA00022801"/>
    </source>
</evidence>
<evidence type="ECO:0000256" key="9">
    <source>
        <dbReference type="ARBA" id="ARBA00022722"/>
    </source>
</evidence>
<evidence type="ECO:0000313" key="19">
    <source>
        <dbReference type="Proteomes" id="UP001200642"/>
    </source>
</evidence>
<keyword evidence="19" id="KW-1185">Reference proteome</keyword>
<dbReference type="RefSeq" id="WP_317903776.1">
    <property type="nucleotide sequence ID" value="NZ_JAIRBC010000039.1"/>
</dbReference>